<accession>A0AAN9CW80</accession>
<evidence type="ECO:0000313" key="3">
    <source>
        <dbReference type="EMBL" id="KAK7146051.1"/>
    </source>
</evidence>
<feature type="compositionally biased region" description="Basic and acidic residues" evidence="1">
    <location>
        <begin position="16"/>
        <end position="25"/>
    </location>
</feature>
<gene>
    <name evidence="3" type="ORF">R3I93_013696</name>
</gene>
<feature type="region of interest" description="Disordered" evidence="1">
    <location>
        <begin position="448"/>
        <end position="507"/>
    </location>
</feature>
<evidence type="ECO:0000256" key="1">
    <source>
        <dbReference type="SAM" id="MobiDB-lite"/>
    </source>
</evidence>
<evidence type="ECO:0000256" key="2">
    <source>
        <dbReference type="SAM" id="Phobius"/>
    </source>
</evidence>
<keyword evidence="2" id="KW-0472">Membrane</keyword>
<feature type="transmembrane region" description="Helical" evidence="2">
    <location>
        <begin position="824"/>
        <end position="846"/>
    </location>
</feature>
<evidence type="ECO:0000313" key="4">
    <source>
        <dbReference type="Proteomes" id="UP001364617"/>
    </source>
</evidence>
<feature type="region of interest" description="Disordered" evidence="1">
    <location>
        <begin position="345"/>
        <end position="425"/>
    </location>
</feature>
<sequence>MEQNIADFLKDAFPEANFEHLHSDDDVNAPQNEPDMDDDNSHRESSGSESDIDLEWANREEETKNFSENNRNFSLDEQSMKAGSMPRGSWDDDNTDENKTQTQHLSLHDEECRVETHADIHQMNKEQAEDVSMLEMVLPKGTHYDLETMSPETPSHLLSHRMVDKPENESSTSIEDRLELGSTEEHVLQHKPDDNKLNCFSAIKSTLQDWPEASMEVKSGDEMKEFTEEDHENHEREVEGLAEYPSDLSPSDSGDSSEGQEGGQPNHMDTKLAQEQVVDLGCSYETKNLEEPPLSYKVVTSRNDDVQMKDACMDPVDMLTYVKNEDLNVETPGKSDDYILFQTKQDSIRDDEYSSEISNTGESSDLGISANFQSNSSESYMTEQPDYDSDISSDGEYSKSQEENPDFTSHTILEEKNPAAMKQKHNFLKDFARDRNSVEHEIEDVVVTESQKEVCDVEHFSSNPASPKAGMEGSSETYSSENRSVRVSHPLEAKNNKEHDNSQHSEVSDIGENINTLLPGTFWTLVDDDNLKLDEYDWGINEKEVICDEEEDYLQEELENDEEETERDWEKEKARIEAFNRFYQPAEGEENKGRIHKVTFCLDLESSLYEVDSDSSEEELSTKGCIWELHPPESSSVQKKQRNWEDSLKKFEPSEVSYIENFSTLLVDEESDMNFDEYDHDINVEEFYKMNSRKAICDDEDDFLEKLKNEIERDMEQEQARIDSDRYYEESVKEKQNEVTDRTHRVMFRLDKGSSQNEEDNDSSEQESNSEDDTANVQKTDDSSDSDEPHERRLYAGRYKVLPKGLQKAGKQLKEHPTRNKCLVLLRSVLAVSLATVVGILSYCWATDNLDWIY</sequence>
<organism evidence="3 4">
    <name type="scientific">Phoxinus phoxinus</name>
    <name type="common">Eurasian minnow</name>
    <dbReference type="NCBI Taxonomy" id="58324"/>
    <lineage>
        <taxon>Eukaryota</taxon>
        <taxon>Metazoa</taxon>
        <taxon>Chordata</taxon>
        <taxon>Craniata</taxon>
        <taxon>Vertebrata</taxon>
        <taxon>Euteleostomi</taxon>
        <taxon>Actinopterygii</taxon>
        <taxon>Neopterygii</taxon>
        <taxon>Teleostei</taxon>
        <taxon>Ostariophysi</taxon>
        <taxon>Cypriniformes</taxon>
        <taxon>Leuciscidae</taxon>
        <taxon>Phoxininae</taxon>
        <taxon>Phoxinus</taxon>
    </lineage>
</organism>
<comment type="caution">
    <text evidence="3">The sequence shown here is derived from an EMBL/GenBank/DDBJ whole genome shotgun (WGS) entry which is preliminary data.</text>
</comment>
<feature type="region of interest" description="Disordered" evidence="1">
    <location>
        <begin position="210"/>
        <end position="274"/>
    </location>
</feature>
<feature type="compositionally biased region" description="Polar residues" evidence="1">
    <location>
        <begin position="370"/>
        <end position="382"/>
    </location>
</feature>
<dbReference type="Proteomes" id="UP001364617">
    <property type="component" value="Unassembled WGS sequence"/>
</dbReference>
<dbReference type="EMBL" id="JAYKXH010000014">
    <property type="protein sequence ID" value="KAK7146051.1"/>
    <property type="molecule type" value="Genomic_DNA"/>
</dbReference>
<keyword evidence="2" id="KW-1133">Transmembrane helix</keyword>
<feature type="compositionally biased region" description="Basic and acidic residues" evidence="1">
    <location>
        <begin position="218"/>
        <end position="239"/>
    </location>
</feature>
<feature type="compositionally biased region" description="Basic and acidic residues" evidence="1">
    <location>
        <begin position="450"/>
        <end position="459"/>
    </location>
</feature>
<feature type="compositionally biased region" description="Acidic residues" evidence="1">
    <location>
        <begin position="757"/>
        <end position="774"/>
    </location>
</feature>
<feature type="compositionally biased region" description="Polar residues" evidence="1">
    <location>
        <begin position="66"/>
        <end position="77"/>
    </location>
</feature>
<proteinExistence type="predicted"/>
<keyword evidence="2" id="KW-0812">Transmembrane</keyword>
<feature type="region of interest" description="Disordered" evidence="1">
    <location>
        <begin position="16"/>
        <end position="108"/>
    </location>
</feature>
<feature type="region of interest" description="Disordered" evidence="1">
    <location>
        <begin position="715"/>
        <end position="796"/>
    </location>
</feature>
<feature type="compositionally biased region" description="Basic and acidic residues" evidence="1">
    <location>
        <begin position="779"/>
        <end position="794"/>
    </location>
</feature>
<feature type="compositionally biased region" description="Basic and acidic residues" evidence="1">
    <location>
        <begin position="715"/>
        <end position="752"/>
    </location>
</feature>
<dbReference type="AlphaFoldDB" id="A0AAN9CW80"/>
<name>A0AAN9CW80_9TELE</name>
<feature type="compositionally biased region" description="Basic and acidic residues" evidence="1">
    <location>
        <begin position="56"/>
        <end position="65"/>
    </location>
</feature>
<feature type="compositionally biased region" description="Low complexity" evidence="1">
    <location>
        <begin position="249"/>
        <end position="265"/>
    </location>
</feature>
<reference evidence="3 4" key="1">
    <citation type="submission" date="2024-02" db="EMBL/GenBank/DDBJ databases">
        <title>Chromosome-level genome assembly of the Eurasian Minnow (Phoxinus phoxinus).</title>
        <authorList>
            <person name="Oriowo T.O."/>
            <person name="Martin S."/>
            <person name="Stange M."/>
            <person name="Chrysostomakis Y."/>
            <person name="Brown T."/>
            <person name="Winkler S."/>
            <person name="Kukowka S."/>
            <person name="Myers E.W."/>
            <person name="Bohne A."/>
        </authorList>
    </citation>
    <scope>NUCLEOTIDE SEQUENCE [LARGE SCALE GENOMIC DNA]</scope>
    <source>
        <strain evidence="3">ZFMK-TIS-60720</strain>
        <tissue evidence="3">Whole Organism</tissue>
    </source>
</reference>
<protein>
    <submittedName>
        <fullName evidence="3">Uncharacterized protein</fullName>
    </submittedName>
</protein>
<feature type="compositionally biased region" description="Basic and acidic residues" evidence="1">
    <location>
        <begin position="489"/>
        <end position="507"/>
    </location>
</feature>
<keyword evidence="4" id="KW-1185">Reference proteome</keyword>